<keyword evidence="1" id="KW-0472">Membrane</keyword>
<keyword evidence="1" id="KW-1133">Transmembrane helix</keyword>
<reference evidence="2 3" key="1">
    <citation type="submission" date="2017-02" db="EMBL/GenBank/DDBJ databases">
        <title>Comeplete genome sequence of Bacteriophage pVco-5, that infects Vibrio corallilyticus.</title>
        <authorList>
            <person name="Kim H.J."/>
            <person name="Park S.C."/>
        </authorList>
    </citation>
    <scope>NUCLEOTIDE SEQUENCE [LARGE SCALE GENOMIC DNA]</scope>
</reference>
<dbReference type="Proteomes" id="UP000225564">
    <property type="component" value="Segment"/>
</dbReference>
<feature type="transmembrane region" description="Helical" evidence="1">
    <location>
        <begin position="27"/>
        <end position="49"/>
    </location>
</feature>
<name>A0A1W6JV05_9CAUD</name>
<sequence length="94" mass="10357">MTSHQQEKLTKATKAIVSAAATELGKLFIIGFIMIQLFTIVANFFGVGFDETDGNVRSNMALRIDAGTGCHYLESSDGYLIKRFNPDGTQYCEK</sequence>
<keyword evidence="1" id="KW-0812">Transmembrane</keyword>
<evidence type="ECO:0000256" key="1">
    <source>
        <dbReference type="SAM" id="Phobius"/>
    </source>
</evidence>
<evidence type="ECO:0000313" key="2">
    <source>
        <dbReference type="EMBL" id="ARM71090.1"/>
    </source>
</evidence>
<proteinExistence type="predicted"/>
<gene>
    <name evidence="2" type="ORF">pVco5_102</name>
</gene>
<dbReference type="EMBL" id="KY612839">
    <property type="protein sequence ID" value="ARM71090.1"/>
    <property type="molecule type" value="Genomic_DNA"/>
</dbReference>
<organism evidence="2 3">
    <name type="scientific">Vibrio phage pVco-5</name>
    <dbReference type="NCBI Taxonomy" id="1965485"/>
    <lineage>
        <taxon>Viruses</taxon>
        <taxon>Duplodnaviria</taxon>
        <taxon>Heunggongvirae</taxon>
        <taxon>Uroviricota</taxon>
        <taxon>Caudoviricetes</taxon>
        <taxon>Schitoviridae</taxon>
        <taxon>Vicoquintavirus</taxon>
        <taxon>Vicoquintavirus Pvco5</taxon>
    </lineage>
</organism>
<protein>
    <submittedName>
        <fullName evidence="2">Uncharacterized protein</fullName>
    </submittedName>
</protein>
<accession>A0A1W6JV05</accession>
<evidence type="ECO:0000313" key="3">
    <source>
        <dbReference type="Proteomes" id="UP000225564"/>
    </source>
</evidence>
<keyword evidence="3" id="KW-1185">Reference proteome</keyword>